<organism evidence="2 3">
    <name type="scientific">Roseivivax lentus</name>
    <dbReference type="NCBI Taxonomy" id="633194"/>
    <lineage>
        <taxon>Bacteria</taxon>
        <taxon>Pseudomonadati</taxon>
        <taxon>Pseudomonadota</taxon>
        <taxon>Alphaproteobacteria</taxon>
        <taxon>Rhodobacterales</taxon>
        <taxon>Roseobacteraceae</taxon>
        <taxon>Roseivivax</taxon>
    </lineage>
</organism>
<dbReference type="InterPro" id="IPR016181">
    <property type="entry name" value="Acyl_CoA_acyltransferase"/>
</dbReference>
<dbReference type="InterPro" id="IPR000182">
    <property type="entry name" value="GNAT_dom"/>
</dbReference>
<dbReference type="Gene3D" id="3.40.630.30">
    <property type="match status" value="1"/>
</dbReference>
<dbReference type="Pfam" id="PF18014">
    <property type="entry name" value="Acetyltransf_18"/>
    <property type="match status" value="1"/>
</dbReference>
<name>A0A1N7P3F6_9RHOB</name>
<dbReference type="AlphaFoldDB" id="A0A1N7P3F6"/>
<dbReference type="InterPro" id="IPR041496">
    <property type="entry name" value="YitH/HolE_GNAT"/>
</dbReference>
<dbReference type="GO" id="GO:0016747">
    <property type="term" value="F:acyltransferase activity, transferring groups other than amino-acyl groups"/>
    <property type="evidence" value="ECO:0007669"/>
    <property type="project" value="InterPro"/>
</dbReference>
<gene>
    <name evidence="2" type="ORF">SAMN05421759_11254</name>
</gene>
<accession>A0A1N7P3F6</accession>
<dbReference type="OrthoDB" id="20916at2"/>
<dbReference type="STRING" id="633194.SAMN05421759_11254"/>
<proteinExistence type="predicted"/>
<dbReference type="PANTHER" id="PTHR47237">
    <property type="entry name" value="SLL0310 PROTEIN"/>
    <property type="match status" value="1"/>
</dbReference>
<evidence type="ECO:0000259" key="1">
    <source>
        <dbReference type="PROSITE" id="PS51186"/>
    </source>
</evidence>
<dbReference type="Pfam" id="PF00583">
    <property type="entry name" value="Acetyltransf_1"/>
    <property type="match status" value="1"/>
</dbReference>
<dbReference type="InterPro" id="IPR052729">
    <property type="entry name" value="Acyl/Acetyltrans_Enzymes"/>
</dbReference>
<dbReference type="Gene3D" id="3.40.630.90">
    <property type="match status" value="1"/>
</dbReference>
<dbReference type="Proteomes" id="UP000186684">
    <property type="component" value="Unassembled WGS sequence"/>
</dbReference>
<dbReference type="SUPFAM" id="SSF55729">
    <property type="entry name" value="Acyl-CoA N-acyltransferases (Nat)"/>
    <property type="match status" value="1"/>
</dbReference>
<keyword evidence="3" id="KW-1185">Reference proteome</keyword>
<dbReference type="RefSeq" id="WP_076449571.1">
    <property type="nucleotide sequence ID" value="NZ_FTOQ01000012.1"/>
</dbReference>
<feature type="domain" description="N-acetyltransferase" evidence="1">
    <location>
        <begin position="4"/>
        <end position="138"/>
    </location>
</feature>
<evidence type="ECO:0000313" key="3">
    <source>
        <dbReference type="Proteomes" id="UP000186684"/>
    </source>
</evidence>
<dbReference type="PANTHER" id="PTHR47237:SF1">
    <property type="entry name" value="SLL0310 PROTEIN"/>
    <property type="match status" value="1"/>
</dbReference>
<protein>
    <recommendedName>
        <fullName evidence="1">N-acetyltransferase domain-containing protein</fullName>
    </recommendedName>
</protein>
<evidence type="ECO:0000313" key="2">
    <source>
        <dbReference type="EMBL" id="SIT05070.1"/>
    </source>
</evidence>
<sequence>MTGARFRTATPDDVVQMLDWAAAEGWNPGLEDAEAFFAADPAGFFVAEMEGRVVAAISVVNHSEQFSFLGLYLCTPEFRGRGIGFGLWQHGVAHAGTRTIGLDGVAAQEGNYAKSGFVLAGRTRRLAGHFESENVTLPLVGPDDLPPLALRDAAATGVTRDRFLRAWLAERPTRKTVMLRGEGAEVTGFATARRCREGAKIGPVIAPDAETALALARQAASALGETSVIIDVPDSAPAFGTLLRAHGFTEGFATARMYRGPAPGTDGTLHAVATLELG</sequence>
<dbReference type="CDD" id="cd04301">
    <property type="entry name" value="NAT_SF"/>
    <property type="match status" value="1"/>
</dbReference>
<dbReference type="EMBL" id="FTOQ01000012">
    <property type="protein sequence ID" value="SIT05070.1"/>
    <property type="molecule type" value="Genomic_DNA"/>
</dbReference>
<reference evidence="3" key="1">
    <citation type="submission" date="2017-01" db="EMBL/GenBank/DDBJ databases">
        <authorList>
            <person name="Varghese N."/>
            <person name="Submissions S."/>
        </authorList>
    </citation>
    <scope>NUCLEOTIDE SEQUENCE [LARGE SCALE GENOMIC DNA]</scope>
    <source>
        <strain evidence="3">DSM 29430</strain>
    </source>
</reference>
<dbReference type="PROSITE" id="PS51186">
    <property type="entry name" value="GNAT"/>
    <property type="match status" value="1"/>
</dbReference>